<feature type="compositionally biased region" description="Basic and acidic residues" evidence="1">
    <location>
        <begin position="614"/>
        <end position="627"/>
    </location>
</feature>
<evidence type="ECO:0000256" key="1">
    <source>
        <dbReference type="SAM" id="MobiDB-lite"/>
    </source>
</evidence>
<dbReference type="Proteomes" id="UP000241462">
    <property type="component" value="Unassembled WGS sequence"/>
</dbReference>
<evidence type="ECO:0008006" key="5">
    <source>
        <dbReference type="Google" id="ProtNLM"/>
    </source>
</evidence>
<feature type="compositionally biased region" description="Basic and acidic residues" evidence="1">
    <location>
        <begin position="505"/>
        <end position="527"/>
    </location>
</feature>
<reference evidence="3 4" key="1">
    <citation type="journal article" date="2018" name="Mycol. Prog.">
        <title>Coniella lustricola, a new species from submerged detritus.</title>
        <authorList>
            <person name="Raudabaugh D.B."/>
            <person name="Iturriaga T."/>
            <person name="Carver A."/>
            <person name="Mondo S."/>
            <person name="Pangilinan J."/>
            <person name="Lipzen A."/>
            <person name="He G."/>
            <person name="Amirebrahimi M."/>
            <person name="Grigoriev I.V."/>
            <person name="Miller A.N."/>
        </authorList>
    </citation>
    <scope>NUCLEOTIDE SEQUENCE [LARGE SCALE GENOMIC DNA]</scope>
    <source>
        <strain evidence="3 4">B22-T-1</strain>
    </source>
</reference>
<name>A0A2T3AI97_9PEZI</name>
<sequence>MDSSDAVSVVALIVSVIALVGAILQLLQQYFSSAEGYKNCGQQVMGEWSLTRKRHFRFTELRFETQFEVPVIFLCPPDNIKGPLGARSEKTPLWHVDGTTESETLTRTPSASKEKSDKDRLKDSRKLNEDVHTADNERANWYILLQALHEMEKTSQMWQNEQLETERNTYGPKSRGELPETVAAFQKHTVVAALQPKRKSWDVMPGEIKKPYATTTICHIIEMAAMLGLHWREFDRSENRYHAEGNGYLLTGREVDDLGLMFSFKVYAKNDFRQRRIIPNEEIKRLAFGDVSTIYRLTAAEEKEKGTFDHEDPKSVEVLQFGSLSELGESLTHYGCNSKTVNYFKDSSKKHGHLFPVAFEVVGMVAKTVYIPDTYFRFLPNPTTFSWNRKNFSLRKLLLQYHEALRTSADIEKTEQICELVTLGKGLRTHLDRWENEDEFTMGLLSCLHRSIQACDRYLAPTNDKKQKSYMFKNVKLVIREHVQKVMRILNIGSATGTSTGSNGHDVDHGDDRTLGSKDRPQDKESAALDELNSAAPEARNAKLIEIYFRTVLPAVLKNCYESRTDESYIPSMQSRDNLSMALGRADDEADVASNRSETPVLDEMCDGLTTPYHDGEMDGGENEKKSRGGGVAGQQDEDKDFSNRHTRENEFADIWCTLLFRMLCWLLLHDFHKKDVQLSKSELYGSRLPVYIS</sequence>
<keyword evidence="2" id="KW-1133">Transmembrane helix</keyword>
<keyword evidence="2" id="KW-0472">Membrane</keyword>
<dbReference type="OrthoDB" id="5227693at2759"/>
<keyword evidence="2" id="KW-0812">Transmembrane</keyword>
<gene>
    <name evidence="3" type="ORF">BD289DRAFT_361476</name>
</gene>
<dbReference type="AlphaFoldDB" id="A0A2T3AI97"/>
<evidence type="ECO:0000313" key="3">
    <source>
        <dbReference type="EMBL" id="PSR99158.1"/>
    </source>
</evidence>
<dbReference type="STRING" id="2025994.A0A2T3AI97"/>
<feature type="region of interest" description="Disordered" evidence="1">
    <location>
        <begin position="613"/>
        <end position="644"/>
    </location>
</feature>
<evidence type="ECO:0000256" key="2">
    <source>
        <dbReference type="SAM" id="Phobius"/>
    </source>
</evidence>
<organism evidence="3 4">
    <name type="scientific">Coniella lustricola</name>
    <dbReference type="NCBI Taxonomy" id="2025994"/>
    <lineage>
        <taxon>Eukaryota</taxon>
        <taxon>Fungi</taxon>
        <taxon>Dikarya</taxon>
        <taxon>Ascomycota</taxon>
        <taxon>Pezizomycotina</taxon>
        <taxon>Sordariomycetes</taxon>
        <taxon>Sordariomycetidae</taxon>
        <taxon>Diaporthales</taxon>
        <taxon>Schizoparmaceae</taxon>
        <taxon>Coniella</taxon>
    </lineage>
</organism>
<dbReference type="EMBL" id="KZ678386">
    <property type="protein sequence ID" value="PSR99158.1"/>
    <property type="molecule type" value="Genomic_DNA"/>
</dbReference>
<feature type="region of interest" description="Disordered" evidence="1">
    <location>
        <begin position="100"/>
        <end position="130"/>
    </location>
</feature>
<evidence type="ECO:0000313" key="4">
    <source>
        <dbReference type="Proteomes" id="UP000241462"/>
    </source>
</evidence>
<accession>A0A2T3AI97</accession>
<feature type="compositionally biased region" description="Basic and acidic residues" evidence="1">
    <location>
        <begin position="112"/>
        <end position="130"/>
    </location>
</feature>
<dbReference type="InParanoid" id="A0A2T3AI97"/>
<feature type="transmembrane region" description="Helical" evidence="2">
    <location>
        <begin position="6"/>
        <end position="27"/>
    </location>
</feature>
<keyword evidence="4" id="KW-1185">Reference proteome</keyword>
<protein>
    <recommendedName>
        <fullName evidence="5">Modin</fullName>
    </recommendedName>
</protein>
<feature type="compositionally biased region" description="Polar residues" evidence="1">
    <location>
        <begin position="100"/>
        <end position="111"/>
    </location>
</feature>
<feature type="region of interest" description="Disordered" evidence="1">
    <location>
        <begin position="494"/>
        <end position="534"/>
    </location>
</feature>
<proteinExistence type="predicted"/>